<organism evidence="9 10">
    <name type="scientific">Vitis vinifera</name>
    <name type="common">Grape</name>
    <dbReference type="NCBI Taxonomy" id="29760"/>
    <lineage>
        <taxon>Eukaryota</taxon>
        <taxon>Viridiplantae</taxon>
        <taxon>Streptophyta</taxon>
        <taxon>Embryophyta</taxon>
        <taxon>Tracheophyta</taxon>
        <taxon>Spermatophyta</taxon>
        <taxon>Magnoliopsida</taxon>
        <taxon>eudicotyledons</taxon>
        <taxon>Gunneridae</taxon>
        <taxon>Pentapetalae</taxon>
        <taxon>rosids</taxon>
        <taxon>Vitales</taxon>
        <taxon>Vitaceae</taxon>
        <taxon>Viteae</taxon>
        <taxon>Vitis</taxon>
    </lineage>
</organism>
<keyword evidence="4 7" id="KW-0964">Secreted</keyword>
<evidence type="ECO:0000256" key="5">
    <source>
        <dbReference type="ARBA" id="ARBA00022729"/>
    </source>
</evidence>
<evidence type="ECO:0000256" key="2">
    <source>
        <dbReference type="ARBA" id="ARBA00008127"/>
    </source>
</evidence>
<keyword evidence="8" id="KW-0812">Transmembrane</keyword>
<evidence type="ECO:0000256" key="3">
    <source>
        <dbReference type="ARBA" id="ARBA00022473"/>
    </source>
</evidence>
<evidence type="ECO:0000256" key="7">
    <source>
        <dbReference type="RuleBase" id="RU367102"/>
    </source>
</evidence>
<proteinExistence type="inferred from homology"/>
<dbReference type="EMBL" id="CP126653">
    <property type="protein sequence ID" value="WJZ89228.1"/>
    <property type="molecule type" value="Genomic_DNA"/>
</dbReference>
<accession>A0ABY9C3F1</accession>
<comment type="similarity">
    <text evidence="2 7">Belongs to the plant cysteine rich small secretory peptide family. Epidermal patterning factor subfamily.</text>
</comment>
<dbReference type="Pfam" id="PF17181">
    <property type="entry name" value="EPF"/>
    <property type="match status" value="1"/>
</dbReference>
<evidence type="ECO:0000256" key="6">
    <source>
        <dbReference type="ARBA" id="ARBA00023157"/>
    </source>
</evidence>
<keyword evidence="5" id="KW-0732">Signal</keyword>
<evidence type="ECO:0000256" key="1">
    <source>
        <dbReference type="ARBA" id="ARBA00004613"/>
    </source>
</evidence>
<evidence type="ECO:0000313" key="9">
    <source>
        <dbReference type="EMBL" id="WJZ89228.1"/>
    </source>
</evidence>
<dbReference type="InterPro" id="IPR039455">
    <property type="entry name" value="EPFL"/>
</dbReference>
<keyword evidence="8" id="KW-0472">Membrane</keyword>
<dbReference type="PANTHER" id="PTHR33109">
    <property type="entry name" value="EPIDERMAL PATTERNING FACTOR-LIKE PROTEIN 4"/>
    <property type="match status" value="1"/>
</dbReference>
<feature type="transmembrane region" description="Helical" evidence="8">
    <location>
        <begin position="17"/>
        <end position="36"/>
    </location>
</feature>
<keyword evidence="8" id="KW-1133">Transmembrane helix</keyword>
<dbReference type="Proteomes" id="UP001227230">
    <property type="component" value="Chromosome 6"/>
</dbReference>
<keyword evidence="3 7" id="KW-0217">Developmental protein</keyword>
<reference evidence="9 10" key="1">
    <citation type="journal article" date="2023" name="Hortic Res">
        <title>The complete reference genome for grapevine (Vitis vinifera L.) genetics and breeding.</title>
        <authorList>
            <person name="Shi X."/>
            <person name="Cao S."/>
            <person name="Wang X."/>
            <person name="Huang S."/>
            <person name="Wang Y."/>
            <person name="Liu Z."/>
            <person name="Liu W."/>
            <person name="Leng X."/>
            <person name="Peng Y."/>
            <person name="Wang N."/>
            <person name="Wang Y."/>
            <person name="Ma Z."/>
            <person name="Xu X."/>
            <person name="Zhang F."/>
            <person name="Xue H."/>
            <person name="Zhong H."/>
            <person name="Wang Y."/>
            <person name="Zhang K."/>
            <person name="Velt A."/>
            <person name="Avia K."/>
            <person name="Holtgrawe D."/>
            <person name="Grimplet J."/>
            <person name="Matus J.T."/>
            <person name="Ware D."/>
            <person name="Wu X."/>
            <person name="Wang H."/>
            <person name="Liu C."/>
            <person name="Fang Y."/>
            <person name="Rustenholz C."/>
            <person name="Cheng Z."/>
            <person name="Xiao H."/>
            <person name="Zhou Y."/>
        </authorList>
    </citation>
    <scope>NUCLEOTIDE SEQUENCE [LARGE SCALE GENOMIC DNA]</scope>
    <source>
        <strain evidence="10">cv. Pinot noir / PN40024</strain>
        <tissue evidence="9">Leaf</tissue>
    </source>
</reference>
<keyword evidence="6" id="KW-1015">Disulfide bond</keyword>
<name>A0ABY9C3F1_VITVI</name>
<evidence type="ECO:0000313" key="10">
    <source>
        <dbReference type="Proteomes" id="UP001227230"/>
    </source>
</evidence>
<comment type="subcellular location">
    <subcellularLocation>
        <location evidence="1 7">Secreted</location>
    </subcellularLocation>
</comment>
<protein>
    <recommendedName>
        <fullName evidence="7">Epidermal patterning factor-like protein</fullName>
    </recommendedName>
</protein>
<sequence length="144" mass="16141">MELKNSTALRFMHRPRLIYLTISIFFLSICALLTSISSTRTACLDIKCSLNADGDLYFQRTLIDKTLNNSEQKRTIQTNRGVPFSLARRYLSGPGSSPPRCTSKCGKCTPCKPVHVAVPPGTPVTTEYYPEAWRCKCGNKLYMP</sequence>
<dbReference type="PANTHER" id="PTHR33109:SF4">
    <property type="entry name" value="EPIDERMAL PATTERNING FACTOR-LIKE PROTEIN 6"/>
    <property type="match status" value="1"/>
</dbReference>
<evidence type="ECO:0000256" key="8">
    <source>
        <dbReference type="SAM" id="Phobius"/>
    </source>
</evidence>
<comment type="function">
    <text evidence="7">Controls stomatal patterning.</text>
</comment>
<gene>
    <name evidence="9" type="ORF">VitviT2T_008457</name>
</gene>
<evidence type="ECO:0000256" key="4">
    <source>
        <dbReference type="ARBA" id="ARBA00022525"/>
    </source>
</evidence>
<keyword evidence="10" id="KW-1185">Reference proteome</keyword>